<gene>
    <name evidence="2" type="ORF">CKAN_00931400</name>
</gene>
<feature type="compositionally biased region" description="Basic and acidic residues" evidence="1">
    <location>
        <begin position="99"/>
        <end position="115"/>
    </location>
</feature>
<dbReference type="EMBL" id="QPKB01000003">
    <property type="protein sequence ID" value="RWR80662.1"/>
    <property type="molecule type" value="Genomic_DNA"/>
</dbReference>
<sequence>MCTSPPSKSTHSPSFNASMGQVVGAEGGGGQGGFVTGGVTMGGGTMMGGLIIGGFVTGGFVLEPNQEIDALTRVNLYKRMEARKEEKKKNPTNKVPAKHSNEKNKRQKQQTERERALSALEARWGLFPAHVQQPA</sequence>
<reference evidence="2 3" key="1">
    <citation type="journal article" date="2019" name="Nat. Plants">
        <title>Stout camphor tree genome fills gaps in understanding of flowering plant genome evolution.</title>
        <authorList>
            <person name="Chaw S.M."/>
            <person name="Liu Y.C."/>
            <person name="Wu Y.W."/>
            <person name="Wang H.Y."/>
            <person name="Lin C.I."/>
            <person name="Wu C.S."/>
            <person name="Ke H.M."/>
            <person name="Chang L.Y."/>
            <person name="Hsu C.Y."/>
            <person name="Yang H.T."/>
            <person name="Sudianto E."/>
            <person name="Hsu M.H."/>
            <person name="Wu K.P."/>
            <person name="Wang L.N."/>
            <person name="Leebens-Mack J.H."/>
            <person name="Tsai I.J."/>
        </authorList>
    </citation>
    <scope>NUCLEOTIDE SEQUENCE [LARGE SCALE GENOMIC DNA]</scope>
    <source>
        <strain evidence="3">cv. Chaw 1501</strain>
        <tissue evidence="2">Young leaves</tissue>
    </source>
</reference>
<accession>A0A3S3MBS8</accession>
<evidence type="ECO:0000256" key="1">
    <source>
        <dbReference type="SAM" id="MobiDB-lite"/>
    </source>
</evidence>
<protein>
    <submittedName>
        <fullName evidence="2">Uncharacterized protein</fullName>
    </submittedName>
</protein>
<evidence type="ECO:0000313" key="3">
    <source>
        <dbReference type="Proteomes" id="UP000283530"/>
    </source>
</evidence>
<dbReference type="Proteomes" id="UP000283530">
    <property type="component" value="Unassembled WGS sequence"/>
</dbReference>
<name>A0A3S3MBS8_9MAGN</name>
<keyword evidence="3" id="KW-1185">Reference proteome</keyword>
<feature type="region of interest" description="Disordered" evidence="1">
    <location>
        <begin position="82"/>
        <end position="115"/>
    </location>
</feature>
<dbReference type="AlphaFoldDB" id="A0A3S3MBS8"/>
<feature type="region of interest" description="Disordered" evidence="1">
    <location>
        <begin position="1"/>
        <end position="24"/>
    </location>
</feature>
<comment type="caution">
    <text evidence="2">The sequence shown here is derived from an EMBL/GenBank/DDBJ whole genome shotgun (WGS) entry which is preliminary data.</text>
</comment>
<evidence type="ECO:0000313" key="2">
    <source>
        <dbReference type="EMBL" id="RWR80662.1"/>
    </source>
</evidence>
<proteinExistence type="predicted"/>
<organism evidence="2 3">
    <name type="scientific">Cinnamomum micranthum f. kanehirae</name>
    <dbReference type="NCBI Taxonomy" id="337451"/>
    <lineage>
        <taxon>Eukaryota</taxon>
        <taxon>Viridiplantae</taxon>
        <taxon>Streptophyta</taxon>
        <taxon>Embryophyta</taxon>
        <taxon>Tracheophyta</taxon>
        <taxon>Spermatophyta</taxon>
        <taxon>Magnoliopsida</taxon>
        <taxon>Magnoliidae</taxon>
        <taxon>Laurales</taxon>
        <taxon>Lauraceae</taxon>
        <taxon>Cinnamomum</taxon>
    </lineage>
</organism>